<dbReference type="SUPFAM" id="SSF51206">
    <property type="entry name" value="cAMP-binding domain-like"/>
    <property type="match status" value="1"/>
</dbReference>
<dbReference type="Gene3D" id="2.60.120.10">
    <property type="entry name" value="Jelly Rolls"/>
    <property type="match status" value="1"/>
</dbReference>
<dbReference type="CDD" id="cd00038">
    <property type="entry name" value="CAP_ED"/>
    <property type="match status" value="1"/>
</dbReference>
<dbReference type="eggNOG" id="COG0664">
    <property type="taxonomic scope" value="Bacteria"/>
</dbReference>
<dbReference type="OrthoDB" id="9774616at2"/>
<evidence type="ECO:0000256" key="1">
    <source>
        <dbReference type="ARBA" id="ARBA00023015"/>
    </source>
</evidence>
<keyword evidence="1" id="KW-0805">Transcription regulation</keyword>
<dbReference type="Proteomes" id="UP000005632">
    <property type="component" value="Chromosome"/>
</dbReference>
<name>G8QRY9_SPHPG</name>
<dbReference type="KEGG" id="sgp:SpiGrapes_2211"/>
<keyword evidence="3" id="KW-0804">Transcription</keyword>
<dbReference type="InterPro" id="IPR014710">
    <property type="entry name" value="RmlC-like_jellyroll"/>
</dbReference>
<keyword evidence="2" id="KW-0238">DNA-binding</keyword>
<dbReference type="RefSeq" id="WP_014270828.1">
    <property type="nucleotide sequence ID" value="NC_016633.1"/>
</dbReference>
<dbReference type="AlphaFoldDB" id="G8QRY9"/>
<proteinExistence type="predicted"/>
<evidence type="ECO:0000259" key="4">
    <source>
        <dbReference type="PROSITE" id="PS50042"/>
    </source>
</evidence>
<dbReference type="InterPro" id="IPR036390">
    <property type="entry name" value="WH_DNA-bd_sf"/>
</dbReference>
<dbReference type="InterPro" id="IPR000595">
    <property type="entry name" value="cNMP-bd_dom"/>
</dbReference>
<feature type="domain" description="Cyclic nucleotide-binding" evidence="4">
    <location>
        <begin position="12"/>
        <end position="108"/>
    </location>
</feature>
<dbReference type="SUPFAM" id="SSF46785">
    <property type="entry name" value="Winged helix' DNA-binding domain"/>
    <property type="match status" value="1"/>
</dbReference>
<evidence type="ECO:0000256" key="3">
    <source>
        <dbReference type="ARBA" id="ARBA00023163"/>
    </source>
</evidence>
<evidence type="ECO:0000313" key="6">
    <source>
        <dbReference type="Proteomes" id="UP000005632"/>
    </source>
</evidence>
<keyword evidence="6" id="KW-1185">Reference proteome</keyword>
<dbReference type="InterPro" id="IPR018490">
    <property type="entry name" value="cNMP-bd_dom_sf"/>
</dbReference>
<dbReference type="GO" id="GO:0006355">
    <property type="term" value="P:regulation of DNA-templated transcription"/>
    <property type="evidence" value="ECO:0007669"/>
    <property type="project" value="InterPro"/>
</dbReference>
<organism evidence="5 6">
    <name type="scientific">Sphaerochaeta pleomorpha (strain ATCC BAA-1885 / DSM 22778 / Grapes)</name>
    <dbReference type="NCBI Taxonomy" id="158190"/>
    <lineage>
        <taxon>Bacteria</taxon>
        <taxon>Pseudomonadati</taxon>
        <taxon>Spirochaetota</taxon>
        <taxon>Spirochaetia</taxon>
        <taxon>Spirochaetales</taxon>
        <taxon>Sphaerochaetaceae</taxon>
        <taxon>Sphaerochaeta</taxon>
    </lineage>
</organism>
<sequence length="223" mass="25282">MDSSQILASCQLFKDIELRDLPLLLTCLQPRTVVYAKDAVILHEGDTSKELGILLSGAIQIVRNDFWGNRTLVSRFTEGDLFAETIACTGEKSQVSVVAETETTVMFLAIRKIITSCSKNCVFHNAIIENMVAILARKNQGLMKKMSHITKRSTREKLLSYLSEESLKANSRSFRIPFDRQQLADYLCVERSAMANELSKMRSEGLLDYKKNEFTLKNRHPLD</sequence>
<dbReference type="PROSITE" id="PS50042">
    <property type="entry name" value="CNMP_BINDING_3"/>
    <property type="match status" value="1"/>
</dbReference>
<dbReference type="SMART" id="SM00100">
    <property type="entry name" value="cNMP"/>
    <property type="match status" value="1"/>
</dbReference>
<dbReference type="Pfam" id="PF13545">
    <property type="entry name" value="HTH_Crp_2"/>
    <property type="match status" value="1"/>
</dbReference>
<gene>
    <name evidence="5" type="ordered locus">SpiGrapes_2211</name>
</gene>
<dbReference type="GO" id="GO:0003677">
    <property type="term" value="F:DNA binding"/>
    <property type="evidence" value="ECO:0007669"/>
    <property type="project" value="UniProtKB-KW"/>
</dbReference>
<dbReference type="Pfam" id="PF00027">
    <property type="entry name" value="cNMP_binding"/>
    <property type="match status" value="1"/>
</dbReference>
<protein>
    <submittedName>
        <fullName evidence="5">cAMP-binding protein</fullName>
    </submittedName>
</protein>
<dbReference type="InterPro" id="IPR012318">
    <property type="entry name" value="HTH_CRP"/>
</dbReference>
<dbReference type="EMBL" id="CP003155">
    <property type="protein sequence ID" value="AEV29987.1"/>
    <property type="molecule type" value="Genomic_DNA"/>
</dbReference>
<accession>G8QRY9</accession>
<evidence type="ECO:0000256" key="2">
    <source>
        <dbReference type="ARBA" id="ARBA00023125"/>
    </source>
</evidence>
<dbReference type="HOGENOM" id="CLU_075053_4_1_12"/>
<evidence type="ECO:0000313" key="5">
    <source>
        <dbReference type="EMBL" id="AEV29987.1"/>
    </source>
</evidence>
<dbReference type="STRING" id="158190.SpiGrapes_2211"/>
<reference evidence="5 6" key="1">
    <citation type="submission" date="2011-11" db="EMBL/GenBank/DDBJ databases">
        <title>Complete sequence of Spirochaeta sp. grapes.</title>
        <authorList>
            <consortium name="US DOE Joint Genome Institute"/>
            <person name="Lucas S."/>
            <person name="Han J."/>
            <person name="Lapidus A."/>
            <person name="Cheng J.-F."/>
            <person name="Goodwin L."/>
            <person name="Pitluck S."/>
            <person name="Peters L."/>
            <person name="Ovchinnikova G."/>
            <person name="Munk A.C."/>
            <person name="Detter J.C."/>
            <person name="Han C."/>
            <person name="Tapia R."/>
            <person name="Land M."/>
            <person name="Hauser L."/>
            <person name="Kyrpides N."/>
            <person name="Ivanova N."/>
            <person name="Pagani I."/>
            <person name="Ritalahtilisa K."/>
            <person name="Loeffler F."/>
            <person name="Woyke T."/>
        </authorList>
    </citation>
    <scope>NUCLEOTIDE SEQUENCE [LARGE SCALE GENOMIC DNA]</scope>
    <source>
        <strain evidence="6">ATCC BAA-1885 / DSM 22778 / Grapes</strain>
    </source>
</reference>